<feature type="compositionally biased region" description="Polar residues" evidence="8">
    <location>
        <begin position="364"/>
        <end position="384"/>
    </location>
</feature>
<feature type="compositionally biased region" description="Basic and acidic residues" evidence="8">
    <location>
        <begin position="320"/>
        <end position="331"/>
    </location>
</feature>
<dbReference type="EMBL" id="CAJVRM010000116">
    <property type="protein sequence ID" value="CAG8974763.1"/>
    <property type="molecule type" value="Genomic_DNA"/>
</dbReference>
<dbReference type="Proteomes" id="UP000701801">
    <property type="component" value="Unassembled WGS sequence"/>
</dbReference>
<dbReference type="GO" id="GO:0000407">
    <property type="term" value="C:phagophore assembly site"/>
    <property type="evidence" value="ECO:0007669"/>
    <property type="project" value="UniProtKB-SubCell"/>
</dbReference>
<evidence type="ECO:0000313" key="11">
    <source>
        <dbReference type="Proteomes" id="UP000701801"/>
    </source>
</evidence>
<feature type="region of interest" description="Disordered" evidence="8">
    <location>
        <begin position="97"/>
        <end position="414"/>
    </location>
</feature>
<keyword evidence="11" id="KW-1185">Reference proteome</keyword>
<dbReference type="AlphaFoldDB" id="A0A9N9LJB4"/>
<evidence type="ECO:0000256" key="4">
    <source>
        <dbReference type="ARBA" id="ARBA00022448"/>
    </source>
</evidence>
<dbReference type="PANTHER" id="PTHR40012:SF1">
    <property type="entry name" value="AUTOPHAGY-RELATED PROTEIN 29"/>
    <property type="match status" value="1"/>
</dbReference>
<evidence type="ECO:0000256" key="8">
    <source>
        <dbReference type="SAM" id="MobiDB-lite"/>
    </source>
</evidence>
<feature type="compositionally biased region" description="Polar residues" evidence="8">
    <location>
        <begin position="401"/>
        <end position="414"/>
    </location>
</feature>
<reference evidence="10" key="1">
    <citation type="submission" date="2021-07" db="EMBL/GenBank/DDBJ databases">
        <authorList>
            <person name="Durling M."/>
        </authorList>
    </citation>
    <scope>NUCLEOTIDE SEQUENCE</scope>
</reference>
<feature type="compositionally biased region" description="Low complexity" evidence="8">
    <location>
        <begin position="302"/>
        <end position="316"/>
    </location>
</feature>
<dbReference type="InterPro" id="IPR040666">
    <property type="entry name" value="Atg29_N"/>
</dbReference>
<evidence type="ECO:0000259" key="9">
    <source>
        <dbReference type="Pfam" id="PF18388"/>
    </source>
</evidence>
<protein>
    <recommendedName>
        <fullName evidence="3">Autophagy-related protein 29</fullName>
    </recommendedName>
</protein>
<evidence type="ECO:0000256" key="5">
    <source>
        <dbReference type="ARBA" id="ARBA00022927"/>
    </source>
</evidence>
<evidence type="ECO:0000256" key="7">
    <source>
        <dbReference type="ARBA" id="ARBA00060351"/>
    </source>
</evidence>
<dbReference type="Gene3D" id="1.10.10.2570">
    <property type="match status" value="1"/>
</dbReference>
<dbReference type="GO" id="GO:0000045">
    <property type="term" value="P:autophagosome assembly"/>
    <property type="evidence" value="ECO:0007669"/>
    <property type="project" value="InterPro"/>
</dbReference>
<dbReference type="FunFam" id="1.10.10.2570:FF:000001">
    <property type="entry name" value="Autophagy-related protein 29"/>
    <property type="match status" value="1"/>
</dbReference>
<evidence type="ECO:0000256" key="1">
    <source>
        <dbReference type="ARBA" id="ARBA00004329"/>
    </source>
</evidence>
<feature type="compositionally biased region" description="Polar residues" evidence="8">
    <location>
        <begin position="98"/>
        <end position="114"/>
    </location>
</feature>
<dbReference type="GO" id="GO:0015031">
    <property type="term" value="P:protein transport"/>
    <property type="evidence" value="ECO:0007669"/>
    <property type="project" value="UniProtKB-KW"/>
</dbReference>
<keyword evidence="4" id="KW-0813">Transport</keyword>
<evidence type="ECO:0000313" key="10">
    <source>
        <dbReference type="EMBL" id="CAG8974763.1"/>
    </source>
</evidence>
<dbReference type="InterPro" id="IPR039362">
    <property type="entry name" value="ATG29_sf"/>
</dbReference>
<comment type="subcellular location">
    <subcellularLocation>
        <location evidence="1">Preautophagosomal structure</location>
    </subcellularLocation>
</comment>
<feature type="domain" description="Atg29 N-terminal" evidence="9">
    <location>
        <begin position="14"/>
        <end position="67"/>
    </location>
</feature>
<feature type="compositionally biased region" description="Basic residues" evidence="8">
    <location>
        <begin position="242"/>
        <end position="251"/>
    </location>
</feature>
<keyword evidence="5" id="KW-0653">Protein transport</keyword>
<comment type="function">
    <text evidence="7">Plays a role in autophagy. Functions at the preautophagosomal structure (PAS) in order to form normal autophagosomes under starvation conditions. Also plays a role in mitophagy and regulation of filamentous growth.</text>
</comment>
<name>A0A9N9LJB4_9HELO</name>
<comment type="caution">
    <text evidence="10">The sequence shown here is derived from an EMBL/GenBank/DDBJ whole genome shotgun (WGS) entry which is preliminary data.</text>
</comment>
<evidence type="ECO:0000256" key="3">
    <source>
        <dbReference type="ARBA" id="ARBA00013784"/>
    </source>
</evidence>
<feature type="compositionally biased region" description="Basic and acidic residues" evidence="8">
    <location>
        <begin position="274"/>
        <end position="289"/>
    </location>
</feature>
<feature type="compositionally biased region" description="Low complexity" evidence="8">
    <location>
        <begin position="220"/>
        <end position="237"/>
    </location>
</feature>
<feature type="compositionally biased region" description="Gly residues" evidence="8">
    <location>
        <begin position="115"/>
        <end position="131"/>
    </location>
</feature>
<evidence type="ECO:0000256" key="2">
    <source>
        <dbReference type="ARBA" id="ARBA00010082"/>
    </source>
</evidence>
<dbReference type="InterPro" id="IPR039113">
    <property type="entry name" value="ATG29"/>
</dbReference>
<comment type="similarity">
    <text evidence="2">Belongs to the ATG29 family.</text>
</comment>
<feature type="compositionally biased region" description="Acidic residues" evidence="8">
    <location>
        <begin position="257"/>
        <end position="266"/>
    </location>
</feature>
<dbReference type="Pfam" id="PF18388">
    <property type="entry name" value="ATG29_N"/>
    <property type="match status" value="1"/>
</dbReference>
<gene>
    <name evidence="10" type="ORF">HYALB_00000375</name>
</gene>
<evidence type="ECO:0000256" key="6">
    <source>
        <dbReference type="ARBA" id="ARBA00023006"/>
    </source>
</evidence>
<dbReference type="PANTHER" id="PTHR40012">
    <property type="entry name" value="AUTOPHAGY-RELATED PROTEIN 29"/>
    <property type="match status" value="1"/>
</dbReference>
<sequence>MAGPEPEPDAEPSYTVFIRLPFPRGDFVDPPPVEWGAAKDEALWEILSKSSKNSVIDWNELADKFQVTLAFLLQQAAWLYEMNLRQVHAQLTKVRTAKGSTSAAPSPVPGSTSENGGGETMRRTGSGGGGPRVSSALSGRRDTPSAGNDGVPGTPIRAMAPPFSRTTSSNNTMGASRYLPPASPRPPNTKMNRRSLSPKPKSRPPSMAIEPATRSPPPEILSSPVSSSSSDSDFEPPAQSRLLRRPARFKSKHGDPEDGDGSDDEPAFMPFAEPPHHDPSATLRGDPRNISRRTLPIHKKPQQSQTSDSSTSSAAAPLRARPEPVTRESSQRHRMTGPLSPRRTAELAGRSPISKGKGREGSDGTPSMGSSFSDLDDASVTQSALEEALMSNMQAGGMASRMSSISQALRSKYL</sequence>
<dbReference type="OrthoDB" id="10259236at2759"/>
<feature type="compositionally biased region" description="Polar residues" evidence="8">
    <location>
        <begin position="164"/>
        <end position="174"/>
    </location>
</feature>
<keyword evidence="6" id="KW-0072">Autophagy</keyword>
<organism evidence="10 11">
    <name type="scientific">Hymenoscyphus albidus</name>
    <dbReference type="NCBI Taxonomy" id="595503"/>
    <lineage>
        <taxon>Eukaryota</taxon>
        <taxon>Fungi</taxon>
        <taxon>Dikarya</taxon>
        <taxon>Ascomycota</taxon>
        <taxon>Pezizomycotina</taxon>
        <taxon>Leotiomycetes</taxon>
        <taxon>Helotiales</taxon>
        <taxon>Helotiaceae</taxon>
        <taxon>Hymenoscyphus</taxon>
    </lineage>
</organism>
<accession>A0A9N9LJB4</accession>
<proteinExistence type="inferred from homology"/>